<dbReference type="AlphaFoldDB" id="A0A6G1ISS9"/>
<organism evidence="1 2">
    <name type="scientific">Lentithecium fluviatile CBS 122367</name>
    <dbReference type="NCBI Taxonomy" id="1168545"/>
    <lineage>
        <taxon>Eukaryota</taxon>
        <taxon>Fungi</taxon>
        <taxon>Dikarya</taxon>
        <taxon>Ascomycota</taxon>
        <taxon>Pezizomycotina</taxon>
        <taxon>Dothideomycetes</taxon>
        <taxon>Pleosporomycetidae</taxon>
        <taxon>Pleosporales</taxon>
        <taxon>Massarineae</taxon>
        <taxon>Lentitheciaceae</taxon>
        <taxon>Lentithecium</taxon>
    </lineage>
</organism>
<protein>
    <submittedName>
        <fullName evidence="1">Uncharacterized protein</fullName>
    </submittedName>
</protein>
<gene>
    <name evidence="1" type="ORF">K458DRAFT_86917</name>
</gene>
<proteinExistence type="predicted"/>
<evidence type="ECO:0000313" key="1">
    <source>
        <dbReference type="EMBL" id="KAF2681158.1"/>
    </source>
</evidence>
<dbReference type="EMBL" id="MU005593">
    <property type="protein sequence ID" value="KAF2681158.1"/>
    <property type="molecule type" value="Genomic_DNA"/>
</dbReference>
<keyword evidence="2" id="KW-1185">Reference proteome</keyword>
<name>A0A6G1ISS9_9PLEO</name>
<dbReference type="Proteomes" id="UP000799291">
    <property type="component" value="Unassembled WGS sequence"/>
</dbReference>
<sequence>MGTYPLLYIFPEHTQLAIQIQTPSCRHISSGSSQIYNSIRSLNHCSNQATTMHPIELLILSFSLLLPTTATPIQRRNLTHLKTSCKTTTQSTMDDTNSAITALLSSANINTTPQTLLGNRHWSGVSDSVWAYIANDSPCPQTLLSVWDVRMLFDNLKLDCGDMGGVAYWVHGDESEGRAERIEVGLVEMMAGEKRRWERKQGLLTGEEDECDR</sequence>
<accession>A0A6G1ISS9</accession>
<reference evidence="1" key="1">
    <citation type="journal article" date="2020" name="Stud. Mycol.">
        <title>101 Dothideomycetes genomes: a test case for predicting lifestyles and emergence of pathogens.</title>
        <authorList>
            <person name="Haridas S."/>
            <person name="Albert R."/>
            <person name="Binder M."/>
            <person name="Bloem J."/>
            <person name="Labutti K."/>
            <person name="Salamov A."/>
            <person name="Andreopoulos B."/>
            <person name="Baker S."/>
            <person name="Barry K."/>
            <person name="Bills G."/>
            <person name="Bluhm B."/>
            <person name="Cannon C."/>
            <person name="Castanera R."/>
            <person name="Culley D."/>
            <person name="Daum C."/>
            <person name="Ezra D."/>
            <person name="Gonzalez J."/>
            <person name="Henrissat B."/>
            <person name="Kuo A."/>
            <person name="Liang C."/>
            <person name="Lipzen A."/>
            <person name="Lutzoni F."/>
            <person name="Magnuson J."/>
            <person name="Mondo S."/>
            <person name="Nolan M."/>
            <person name="Ohm R."/>
            <person name="Pangilinan J."/>
            <person name="Park H.-J."/>
            <person name="Ramirez L."/>
            <person name="Alfaro M."/>
            <person name="Sun H."/>
            <person name="Tritt A."/>
            <person name="Yoshinaga Y."/>
            <person name="Zwiers L.-H."/>
            <person name="Turgeon B."/>
            <person name="Goodwin S."/>
            <person name="Spatafora J."/>
            <person name="Crous P."/>
            <person name="Grigoriev I."/>
        </authorList>
    </citation>
    <scope>NUCLEOTIDE SEQUENCE</scope>
    <source>
        <strain evidence="1">CBS 122367</strain>
    </source>
</reference>
<evidence type="ECO:0000313" key="2">
    <source>
        <dbReference type="Proteomes" id="UP000799291"/>
    </source>
</evidence>